<name>A0AAJ2GX18_9HYPH</name>
<gene>
    <name evidence="2" type="ORF">RJJ65_18630</name>
</gene>
<proteinExistence type="predicted"/>
<evidence type="ECO:0000313" key="3">
    <source>
        <dbReference type="Proteomes" id="UP001268610"/>
    </source>
</evidence>
<reference evidence="2" key="1">
    <citation type="submission" date="2023-04" db="EMBL/GenBank/DDBJ databases">
        <title>Genomic characterization of faba bean (Vicia faba) microsymbionts in Mexican soils.</title>
        <authorList>
            <person name="Rivera Orduna F.N."/>
            <person name="Guevara-Luna J."/>
            <person name="Yan J."/>
            <person name="Arroyo-Herrera I."/>
            <person name="Li Y."/>
            <person name="Vasquez-Murrieta M.S."/>
            <person name="Wang E.T."/>
        </authorList>
    </citation>
    <scope>NUCLEOTIDE SEQUENCE</scope>
    <source>
        <strain evidence="2">CH26</strain>
    </source>
</reference>
<feature type="region of interest" description="Disordered" evidence="1">
    <location>
        <begin position="1"/>
        <end position="35"/>
    </location>
</feature>
<organism evidence="2 3">
    <name type="scientific">Rhizobium hidalgonense</name>
    <dbReference type="NCBI Taxonomy" id="1538159"/>
    <lineage>
        <taxon>Bacteria</taxon>
        <taxon>Pseudomonadati</taxon>
        <taxon>Pseudomonadota</taxon>
        <taxon>Alphaproteobacteria</taxon>
        <taxon>Hyphomicrobiales</taxon>
        <taxon>Rhizobiaceae</taxon>
        <taxon>Rhizobium/Agrobacterium group</taxon>
        <taxon>Rhizobium</taxon>
    </lineage>
</organism>
<dbReference type="Proteomes" id="UP001268610">
    <property type="component" value="Unassembled WGS sequence"/>
</dbReference>
<evidence type="ECO:0000313" key="2">
    <source>
        <dbReference type="EMBL" id="MDR9774638.1"/>
    </source>
</evidence>
<dbReference type="RefSeq" id="WP_310856726.1">
    <property type="nucleotide sequence ID" value="NZ_JAVLSD010000001.1"/>
</dbReference>
<dbReference type="AlphaFoldDB" id="A0AAJ2GX18"/>
<dbReference type="EMBL" id="JAVLSF010000010">
    <property type="protein sequence ID" value="MDR9774638.1"/>
    <property type="molecule type" value="Genomic_DNA"/>
</dbReference>
<evidence type="ECO:0000256" key="1">
    <source>
        <dbReference type="SAM" id="MobiDB-lite"/>
    </source>
</evidence>
<accession>A0AAJ2GX18</accession>
<feature type="compositionally biased region" description="Basic and acidic residues" evidence="1">
    <location>
        <begin position="21"/>
        <end position="32"/>
    </location>
</feature>
<protein>
    <submittedName>
        <fullName evidence="2">Uncharacterized protein</fullName>
    </submittedName>
</protein>
<sequence length="48" mass="5440">MPDDQVRVSSSLIPAAAKNHRREDKRDRDKRKGQSVIAAADDQLFVTF</sequence>
<comment type="caution">
    <text evidence="2">The sequence shown here is derived from an EMBL/GenBank/DDBJ whole genome shotgun (WGS) entry which is preliminary data.</text>
</comment>